<reference evidence="2 3" key="1">
    <citation type="submission" date="2016-09" db="EMBL/GenBank/DDBJ databases">
        <title>Rhizobium sp. nov., a novel species isolated from the rice rhizosphere.</title>
        <authorList>
            <person name="Zhao J."/>
            <person name="Zhang X."/>
        </authorList>
    </citation>
    <scope>NUCLEOTIDE SEQUENCE [LARGE SCALE GENOMIC DNA]</scope>
    <source>
        <strain evidence="2 3">MH17</strain>
    </source>
</reference>
<comment type="caution">
    <text evidence="2">The sequence shown here is derived from an EMBL/GenBank/DDBJ whole genome shotgun (WGS) entry which is preliminary data.</text>
</comment>
<dbReference type="STRING" id="1672749.BJF92_12270"/>
<sequence>MAFSGLHVLCALAGQDGDYSNTRQPLLVSPQWSQTMAAAGTTTNAAASAGSIFRVRVSAPTYIATGSAPDASQTTGSTTSSARELILPDDGPVDRYVAVGDKLAWVLA</sequence>
<evidence type="ECO:0000313" key="2">
    <source>
        <dbReference type="EMBL" id="OLP56840.1"/>
    </source>
</evidence>
<evidence type="ECO:0000313" key="3">
    <source>
        <dbReference type="Proteomes" id="UP000186143"/>
    </source>
</evidence>
<feature type="compositionally biased region" description="Low complexity" evidence="1">
    <location>
        <begin position="72"/>
        <end position="81"/>
    </location>
</feature>
<evidence type="ECO:0000256" key="1">
    <source>
        <dbReference type="SAM" id="MobiDB-lite"/>
    </source>
</evidence>
<name>A0A1Q9AN66_9HYPH</name>
<dbReference type="Proteomes" id="UP000186143">
    <property type="component" value="Unassembled WGS sequence"/>
</dbReference>
<dbReference type="EMBL" id="MKIO01000021">
    <property type="protein sequence ID" value="OLP56840.1"/>
    <property type="molecule type" value="Genomic_DNA"/>
</dbReference>
<protein>
    <submittedName>
        <fullName evidence="2">Uncharacterized protein</fullName>
    </submittedName>
</protein>
<dbReference type="AlphaFoldDB" id="A0A1Q9AN66"/>
<gene>
    <name evidence="2" type="ORF">BJF92_12270</name>
</gene>
<proteinExistence type="predicted"/>
<feature type="region of interest" description="Disordered" evidence="1">
    <location>
        <begin position="66"/>
        <end position="85"/>
    </location>
</feature>
<organism evidence="2 3">
    <name type="scientific">Xaviernesmea rhizosphaerae</name>
    <dbReference type="NCBI Taxonomy" id="1672749"/>
    <lineage>
        <taxon>Bacteria</taxon>
        <taxon>Pseudomonadati</taxon>
        <taxon>Pseudomonadota</taxon>
        <taxon>Alphaproteobacteria</taxon>
        <taxon>Hyphomicrobiales</taxon>
        <taxon>Rhizobiaceae</taxon>
        <taxon>Rhizobium/Agrobacterium group</taxon>
        <taxon>Xaviernesmea</taxon>
    </lineage>
</organism>
<accession>A0A1Q9AN66</accession>